<keyword evidence="2" id="KW-1185">Reference proteome</keyword>
<evidence type="ECO:0000313" key="1">
    <source>
        <dbReference type="EMBL" id="THE09950.1"/>
    </source>
</evidence>
<dbReference type="EMBL" id="SLUB01000058">
    <property type="protein sequence ID" value="THE09950.1"/>
    <property type="molecule type" value="Genomic_DNA"/>
</dbReference>
<accession>A0A4S3PKG3</accession>
<sequence length="92" mass="10819">MTLGVSQKALENEYYMVDLPAILEDKAKEKNTGLLEQIMVRLATNSRYMPDDEYQKLMNQVFPKDAIPTENQFSREKFEELRMLTNMGVNRR</sequence>
<proteinExistence type="predicted"/>
<evidence type="ECO:0000313" key="2">
    <source>
        <dbReference type="Proteomes" id="UP000306477"/>
    </source>
</evidence>
<comment type="caution">
    <text evidence="1">The sequence shown here is derived from an EMBL/GenBank/DDBJ whole genome shotgun (WGS) entry which is preliminary data.</text>
</comment>
<reference evidence="1 2" key="1">
    <citation type="journal article" date="2019" name="Indoor Air">
        <title>Impacts of indoor surface finishes on bacterial viability.</title>
        <authorList>
            <person name="Hu J."/>
            <person name="Maamar S.B."/>
            <person name="Glawe A.J."/>
            <person name="Gottel N."/>
            <person name="Gilbert J.A."/>
            <person name="Hartmann E.M."/>
        </authorList>
    </citation>
    <scope>NUCLEOTIDE SEQUENCE [LARGE SCALE GENOMIC DNA]</scope>
    <source>
        <strain evidence="1 2">AF060A6</strain>
    </source>
</reference>
<gene>
    <name evidence="1" type="ORF">E1I69_20500</name>
</gene>
<dbReference type="Proteomes" id="UP000306477">
    <property type="component" value="Unassembled WGS sequence"/>
</dbReference>
<organism evidence="1 2">
    <name type="scientific">Bacillus timonensis</name>
    <dbReference type="NCBI Taxonomy" id="1033734"/>
    <lineage>
        <taxon>Bacteria</taxon>
        <taxon>Bacillati</taxon>
        <taxon>Bacillota</taxon>
        <taxon>Bacilli</taxon>
        <taxon>Bacillales</taxon>
        <taxon>Bacillaceae</taxon>
        <taxon>Bacillus</taxon>
    </lineage>
</organism>
<protein>
    <submittedName>
        <fullName evidence="1">Uncharacterized protein</fullName>
    </submittedName>
</protein>
<dbReference type="AlphaFoldDB" id="A0A4S3PKG3"/>
<dbReference type="RefSeq" id="WP_161974950.1">
    <property type="nucleotide sequence ID" value="NZ_SLUB01000058.1"/>
</dbReference>
<name>A0A4S3PKG3_9BACI</name>